<accession>F3GRA9</accession>
<feature type="non-terminal residue" evidence="1">
    <location>
        <position position="41"/>
    </location>
</feature>
<feature type="non-terminal residue" evidence="1">
    <location>
        <position position="1"/>
    </location>
</feature>
<reference evidence="1 2" key="1">
    <citation type="journal article" date="2011" name="PLoS Pathog.">
        <title>Dynamic evolution of pathogenicity revealed by sequencing and comparative genomics of 19 Pseudomonas syringae isolates.</title>
        <authorList>
            <person name="Baltrus D.A."/>
            <person name="Nishimura M.T."/>
            <person name="Romanchuk A."/>
            <person name="Chang J.H."/>
            <person name="Mukhtar M.S."/>
            <person name="Cherkis K."/>
            <person name="Roach J."/>
            <person name="Grant S.R."/>
            <person name="Jones C.D."/>
            <person name="Dangl J.L."/>
        </authorList>
    </citation>
    <scope>NUCLEOTIDE SEQUENCE [LARGE SCALE GENOMIC DNA]</scope>
    <source>
        <strain evidence="1 2">1704B</strain>
    </source>
</reference>
<evidence type="ECO:0000313" key="1">
    <source>
        <dbReference type="EMBL" id="EGH49612.1"/>
    </source>
</evidence>
<sequence length="41" mass="4458">PVHSSMSYKGAKVGFRLCYVANADVRAHVQLGKAHGRAVYI</sequence>
<organism evidence="1 2">
    <name type="scientific">Pseudomonas syringae pv. pisi str. 1704B</name>
    <dbReference type="NCBI Taxonomy" id="629263"/>
    <lineage>
        <taxon>Bacteria</taxon>
        <taxon>Pseudomonadati</taxon>
        <taxon>Pseudomonadota</taxon>
        <taxon>Gammaproteobacteria</taxon>
        <taxon>Pseudomonadales</taxon>
        <taxon>Pseudomonadaceae</taxon>
        <taxon>Pseudomonas</taxon>
        <taxon>Pseudomonas syringae</taxon>
    </lineage>
</organism>
<evidence type="ECO:0000313" key="2">
    <source>
        <dbReference type="Proteomes" id="UP000004986"/>
    </source>
</evidence>
<dbReference type="Proteomes" id="UP000004986">
    <property type="component" value="Unassembled WGS sequence"/>
</dbReference>
<dbReference type="AlphaFoldDB" id="F3GRA9"/>
<gene>
    <name evidence="1" type="ORF">PSYPI_47398</name>
</gene>
<keyword evidence="2" id="KW-1185">Reference proteome</keyword>
<protein>
    <submittedName>
        <fullName evidence="1">Uncharacterized protein</fullName>
    </submittedName>
</protein>
<proteinExistence type="predicted"/>
<dbReference type="EMBL" id="AEAI01004485">
    <property type="protein sequence ID" value="EGH49612.1"/>
    <property type="molecule type" value="Genomic_DNA"/>
</dbReference>
<name>F3GRA9_PSESJ</name>
<comment type="caution">
    <text evidence="1">The sequence shown here is derived from an EMBL/GenBank/DDBJ whole genome shotgun (WGS) entry which is preliminary data.</text>
</comment>